<evidence type="ECO:0000256" key="5">
    <source>
        <dbReference type="SAM" id="MobiDB-lite"/>
    </source>
</evidence>
<keyword evidence="2" id="KW-0805">Transcription regulation</keyword>
<feature type="domain" description="Zn(2)-C6 fungal-type" evidence="6">
    <location>
        <begin position="26"/>
        <end position="55"/>
    </location>
</feature>
<evidence type="ECO:0000256" key="4">
    <source>
        <dbReference type="ARBA" id="ARBA00023163"/>
    </source>
</evidence>
<dbReference type="GO" id="GO:0003677">
    <property type="term" value="F:DNA binding"/>
    <property type="evidence" value="ECO:0007669"/>
    <property type="project" value="UniProtKB-KW"/>
</dbReference>
<evidence type="ECO:0000256" key="3">
    <source>
        <dbReference type="ARBA" id="ARBA00023125"/>
    </source>
</evidence>
<dbReference type="EMBL" id="WTPW01000428">
    <property type="protein sequence ID" value="KAF0512252.1"/>
    <property type="molecule type" value="Genomic_DNA"/>
</dbReference>
<dbReference type="GO" id="GO:0008270">
    <property type="term" value="F:zinc ion binding"/>
    <property type="evidence" value="ECO:0007669"/>
    <property type="project" value="InterPro"/>
</dbReference>
<comment type="caution">
    <text evidence="7">The sequence shown here is derived from an EMBL/GenBank/DDBJ whole genome shotgun (WGS) entry which is preliminary data.</text>
</comment>
<dbReference type="InterPro" id="IPR001138">
    <property type="entry name" value="Zn2Cys6_DnaBD"/>
</dbReference>
<dbReference type="PROSITE" id="PS50048">
    <property type="entry name" value="ZN2_CY6_FUNGAL_2"/>
    <property type="match status" value="1"/>
</dbReference>
<reference evidence="7 8" key="1">
    <citation type="journal article" date="2019" name="Environ. Microbiol.">
        <title>At the nexus of three kingdoms: the genome of the mycorrhizal fungus Gigaspora margarita provides insights into plant, endobacterial and fungal interactions.</title>
        <authorList>
            <person name="Venice F."/>
            <person name="Ghignone S."/>
            <person name="Salvioli di Fossalunga A."/>
            <person name="Amselem J."/>
            <person name="Novero M."/>
            <person name="Xianan X."/>
            <person name="Sedzielewska Toro K."/>
            <person name="Morin E."/>
            <person name="Lipzen A."/>
            <person name="Grigoriev I.V."/>
            <person name="Henrissat B."/>
            <person name="Martin F.M."/>
            <person name="Bonfante P."/>
        </authorList>
    </citation>
    <scope>NUCLEOTIDE SEQUENCE [LARGE SCALE GENOMIC DNA]</scope>
    <source>
        <strain evidence="7 8">BEG34</strain>
    </source>
</reference>
<keyword evidence="3" id="KW-0238">DNA-binding</keyword>
<evidence type="ECO:0000256" key="2">
    <source>
        <dbReference type="ARBA" id="ARBA00023015"/>
    </source>
</evidence>
<dbReference type="Gene3D" id="4.10.240.10">
    <property type="entry name" value="Zn(2)-C6 fungal-type DNA-binding domain"/>
    <property type="match status" value="1"/>
</dbReference>
<evidence type="ECO:0000313" key="8">
    <source>
        <dbReference type="Proteomes" id="UP000439903"/>
    </source>
</evidence>
<dbReference type="PANTHER" id="PTHR47663:SF1">
    <property type="entry name" value="XYLANOLYTIC TRANSCRIPTIONAL ACTIVATOR XLNR-RELATED"/>
    <property type="match status" value="1"/>
</dbReference>
<dbReference type="AlphaFoldDB" id="A0A8H4ELQ2"/>
<protein>
    <recommendedName>
        <fullName evidence="6">Zn(2)-C6 fungal-type domain-containing protein</fullName>
    </recommendedName>
</protein>
<dbReference type="PANTHER" id="PTHR47663">
    <property type="entry name" value="XYLANOLYTIC TRANSCRIPTIONAL ACTIVATOR XLNR-RELATED"/>
    <property type="match status" value="1"/>
</dbReference>
<dbReference type="OrthoDB" id="2123952at2759"/>
<proteinExistence type="predicted"/>
<gene>
    <name evidence="7" type="ORF">F8M41_018045</name>
</gene>
<organism evidence="7 8">
    <name type="scientific">Gigaspora margarita</name>
    <dbReference type="NCBI Taxonomy" id="4874"/>
    <lineage>
        <taxon>Eukaryota</taxon>
        <taxon>Fungi</taxon>
        <taxon>Fungi incertae sedis</taxon>
        <taxon>Mucoromycota</taxon>
        <taxon>Glomeromycotina</taxon>
        <taxon>Glomeromycetes</taxon>
        <taxon>Diversisporales</taxon>
        <taxon>Gigasporaceae</taxon>
        <taxon>Gigaspora</taxon>
    </lineage>
</organism>
<evidence type="ECO:0000313" key="7">
    <source>
        <dbReference type="EMBL" id="KAF0512252.1"/>
    </source>
</evidence>
<dbReference type="InterPro" id="IPR051439">
    <property type="entry name" value="XlnR/Xlr1"/>
</dbReference>
<feature type="compositionally biased region" description="Basic residues" evidence="5">
    <location>
        <begin position="1"/>
        <end position="16"/>
    </location>
</feature>
<evidence type="ECO:0000256" key="1">
    <source>
        <dbReference type="ARBA" id="ARBA00022833"/>
    </source>
</evidence>
<dbReference type="GO" id="GO:0000981">
    <property type="term" value="F:DNA-binding transcription factor activity, RNA polymerase II-specific"/>
    <property type="evidence" value="ECO:0007669"/>
    <property type="project" value="InterPro"/>
</dbReference>
<dbReference type="Proteomes" id="UP000439903">
    <property type="component" value="Unassembled WGS sequence"/>
</dbReference>
<name>A0A8H4ELQ2_GIGMA</name>
<accession>A0A8H4ELQ2</accession>
<feature type="region of interest" description="Disordered" evidence="5">
    <location>
        <begin position="1"/>
        <end position="21"/>
    </location>
</feature>
<dbReference type="SUPFAM" id="SSF57701">
    <property type="entry name" value="Zn2/Cys6 DNA-binding domain"/>
    <property type="match status" value="1"/>
</dbReference>
<keyword evidence="4" id="KW-0804">Transcription</keyword>
<dbReference type="InterPro" id="IPR036864">
    <property type="entry name" value="Zn2-C6_fun-type_DNA-bd_sf"/>
</dbReference>
<evidence type="ECO:0000259" key="6">
    <source>
        <dbReference type="PROSITE" id="PS50048"/>
    </source>
</evidence>
<sequence>MSFLHQKRHRRRRQQRQQRGPYVTKACTNCQQNHVKCTGAASCKRCTRFNLMCTFNDSGKKRGPKKNDKLPEKVCVPNYLRNDFDRTPMLFSVISNAVQGYTSTLSLQSGYPQQSYDIDGFTLYSDSYEEQNVLAFQEVGPVLYQTHTDTRYVMLNDNLLENTSANYNVFNELFFDYYYMLPFYH</sequence>
<dbReference type="Pfam" id="PF00172">
    <property type="entry name" value="Zn_clus"/>
    <property type="match status" value="1"/>
</dbReference>
<dbReference type="SMART" id="SM00066">
    <property type="entry name" value="GAL4"/>
    <property type="match status" value="1"/>
</dbReference>
<keyword evidence="8" id="KW-1185">Reference proteome</keyword>
<keyword evidence="1" id="KW-0862">Zinc</keyword>
<dbReference type="CDD" id="cd00067">
    <property type="entry name" value="GAL4"/>
    <property type="match status" value="1"/>
</dbReference>